<dbReference type="InterPro" id="IPR001650">
    <property type="entry name" value="Helicase_C-like"/>
</dbReference>
<dbReference type="PROSITE" id="PS51194">
    <property type="entry name" value="HELICASE_CTER"/>
    <property type="match status" value="1"/>
</dbReference>
<gene>
    <name evidence="6" type="ORF">B4U80_02139</name>
</gene>
<dbReference type="Proteomes" id="UP000288716">
    <property type="component" value="Unassembled WGS sequence"/>
</dbReference>
<evidence type="ECO:0000313" key="7">
    <source>
        <dbReference type="Proteomes" id="UP000288716"/>
    </source>
</evidence>
<comment type="caution">
    <text evidence="6">The sequence shown here is derived from an EMBL/GenBank/DDBJ whole genome shotgun (WGS) entry which is preliminary data.</text>
</comment>
<dbReference type="Pfam" id="PF21010">
    <property type="entry name" value="HA2_C"/>
    <property type="match status" value="1"/>
</dbReference>
<name>A0A443SNZ5_9ACAR</name>
<accession>A0A443SNZ5</accession>
<evidence type="ECO:0000256" key="3">
    <source>
        <dbReference type="ARBA" id="ARBA00022806"/>
    </source>
</evidence>
<keyword evidence="3 6" id="KW-0547">Nucleotide-binding</keyword>
<sequence>TNVAETSVTIPGIKYVIDSGKVKCRVYKPGEAFEMLKVMKISKAQAAQRAGRAGRETSGNCYRLYTEEEYKKFDDHTVPEILRCNLSSVLLHLTALGIKNCIDFDFMDKPSIESIKSGLSFLEELQALQKINDFQFELTTLGKQMVNFPLEPQFSRILVASSEMGCSEEILSIISLLYVEKIFFVPQFKKEVATEVHKKFVSSEGDLIMLLKVFRAFKANNGNMQWANDNFISHREMKTALQVRQQLSSLFQKQGLNKQSCGNNTEAVRKCLAVGLFKNIAVLQKDGFYKTIHSQKEVYIHPSSCLFNSKPEVVIYTDLIQTTKCYMKNVSVIDLGWVNQEIR</sequence>
<dbReference type="OrthoDB" id="10253254at2759"/>
<evidence type="ECO:0000259" key="5">
    <source>
        <dbReference type="PROSITE" id="PS51194"/>
    </source>
</evidence>
<feature type="non-terminal residue" evidence="6">
    <location>
        <position position="1"/>
    </location>
</feature>
<dbReference type="InterPro" id="IPR011709">
    <property type="entry name" value="DEAD-box_helicase_OB_fold"/>
</dbReference>
<organism evidence="6 7">
    <name type="scientific">Leptotrombidium deliense</name>
    <dbReference type="NCBI Taxonomy" id="299467"/>
    <lineage>
        <taxon>Eukaryota</taxon>
        <taxon>Metazoa</taxon>
        <taxon>Ecdysozoa</taxon>
        <taxon>Arthropoda</taxon>
        <taxon>Chelicerata</taxon>
        <taxon>Arachnida</taxon>
        <taxon>Acari</taxon>
        <taxon>Acariformes</taxon>
        <taxon>Trombidiformes</taxon>
        <taxon>Prostigmata</taxon>
        <taxon>Anystina</taxon>
        <taxon>Parasitengona</taxon>
        <taxon>Trombiculoidea</taxon>
        <taxon>Trombiculidae</taxon>
        <taxon>Leptotrombidium</taxon>
    </lineage>
</organism>
<evidence type="ECO:0000256" key="4">
    <source>
        <dbReference type="ARBA" id="ARBA00047984"/>
    </source>
</evidence>
<dbReference type="InterPro" id="IPR027417">
    <property type="entry name" value="P-loop_NTPase"/>
</dbReference>
<proteinExistence type="predicted"/>
<evidence type="ECO:0000256" key="2">
    <source>
        <dbReference type="ARBA" id="ARBA00022801"/>
    </source>
</evidence>
<dbReference type="PANTHER" id="PTHR18934:SF118">
    <property type="entry name" value="ATP-DEPENDENT RNA HELICASE DHX33"/>
    <property type="match status" value="1"/>
</dbReference>
<dbReference type="Gene3D" id="3.40.50.300">
    <property type="entry name" value="P-loop containing nucleotide triphosphate hydrolases"/>
    <property type="match status" value="1"/>
</dbReference>
<keyword evidence="7" id="KW-1185">Reference proteome</keyword>
<evidence type="ECO:0000256" key="1">
    <source>
        <dbReference type="ARBA" id="ARBA00012552"/>
    </source>
</evidence>
<dbReference type="EMBL" id="NCKV01001005">
    <property type="protein sequence ID" value="RWS29246.1"/>
    <property type="molecule type" value="Genomic_DNA"/>
</dbReference>
<feature type="domain" description="Helicase C-terminal" evidence="5">
    <location>
        <begin position="1"/>
        <end position="97"/>
    </location>
</feature>
<dbReference type="STRING" id="299467.A0A443SNZ5"/>
<dbReference type="GO" id="GO:0016787">
    <property type="term" value="F:hydrolase activity"/>
    <property type="evidence" value="ECO:0007669"/>
    <property type="project" value="UniProtKB-KW"/>
</dbReference>
<dbReference type="GO" id="GO:0045943">
    <property type="term" value="P:positive regulation of transcription by RNA polymerase I"/>
    <property type="evidence" value="ECO:0007669"/>
    <property type="project" value="TreeGrafter"/>
</dbReference>
<dbReference type="InterPro" id="IPR007502">
    <property type="entry name" value="Helicase-assoc_dom"/>
</dbReference>
<keyword evidence="2" id="KW-0378">Hydrolase</keyword>
<dbReference type="PANTHER" id="PTHR18934">
    <property type="entry name" value="ATP-DEPENDENT RNA HELICASE"/>
    <property type="match status" value="1"/>
</dbReference>
<dbReference type="GO" id="GO:0003724">
    <property type="term" value="F:RNA helicase activity"/>
    <property type="evidence" value="ECO:0007669"/>
    <property type="project" value="UniProtKB-EC"/>
</dbReference>
<comment type="catalytic activity">
    <reaction evidence="4">
        <text>ATP + H2O = ADP + phosphate + H(+)</text>
        <dbReference type="Rhea" id="RHEA:13065"/>
        <dbReference type="ChEBI" id="CHEBI:15377"/>
        <dbReference type="ChEBI" id="CHEBI:15378"/>
        <dbReference type="ChEBI" id="CHEBI:30616"/>
        <dbReference type="ChEBI" id="CHEBI:43474"/>
        <dbReference type="ChEBI" id="CHEBI:456216"/>
        <dbReference type="EC" id="3.6.4.13"/>
    </reaction>
</comment>
<dbReference type="GO" id="GO:0003725">
    <property type="term" value="F:double-stranded RNA binding"/>
    <property type="evidence" value="ECO:0007669"/>
    <property type="project" value="TreeGrafter"/>
</dbReference>
<evidence type="ECO:0000313" key="6">
    <source>
        <dbReference type="EMBL" id="RWS29246.1"/>
    </source>
</evidence>
<dbReference type="EC" id="3.6.4.13" evidence="1"/>
<keyword evidence="3 6" id="KW-0347">Helicase</keyword>
<protein>
    <recommendedName>
        <fullName evidence="1">RNA helicase</fullName>
        <ecNumber evidence="1">3.6.4.13</ecNumber>
    </recommendedName>
</protein>
<reference evidence="6 7" key="1">
    <citation type="journal article" date="2018" name="Gigascience">
        <title>Genomes of trombidid mites reveal novel predicted allergens and laterally-transferred genes associated with secondary metabolism.</title>
        <authorList>
            <person name="Dong X."/>
            <person name="Chaisiri K."/>
            <person name="Xia D."/>
            <person name="Armstrong S.D."/>
            <person name="Fang Y."/>
            <person name="Donnelly M.J."/>
            <person name="Kadowaki T."/>
            <person name="McGarry J.W."/>
            <person name="Darby A.C."/>
            <person name="Makepeace B.L."/>
        </authorList>
    </citation>
    <scope>NUCLEOTIDE SEQUENCE [LARGE SCALE GENOMIC DNA]</scope>
    <source>
        <strain evidence="6">UoL-UT</strain>
    </source>
</reference>
<dbReference type="SMART" id="SM00847">
    <property type="entry name" value="HA2"/>
    <property type="match status" value="1"/>
</dbReference>
<dbReference type="VEuPathDB" id="VectorBase:LDEU002797"/>
<dbReference type="AlphaFoldDB" id="A0A443SNZ5"/>
<keyword evidence="3 6" id="KW-0067">ATP-binding</keyword>
<feature type="non-terminal residue" evidence="6">
    <location>
        <position position="343"/>
    </location>
</feature>
<dbReference type="Gene3D" id="1.20.120.1080">
    <property type="match status" value="1"/>
</dbReference>
<dbReference type="GO" id="GO:0005730">
    <property type="term" value="C:nucleolus"/>
    <property type="evidence" value="ECO:0007669"/>
    <property type="project" value="TreeGrafter"/>
</dbReference>
<dbReference type="Pfam" id="PF07717">
    <property type="entry name" value="OB_NTP_bind"/>
    <property type="match status" value="1"/>
</dbReference>
<dbReference type="SUPFAM" id="SSF52540">
    <property type="entry name" value="P-loop containing nucleoside triphosphate hydrolases"/>
    <property type="match status" value="1"/>
</dbReference>